<gene>
    <name evidence="2" type="ORF">FLAPXU55_00193</name>
</gene>
<keyword evidence="3" id="KW-1185">Reference proteome</keyword>
<evidence type="ECO:0000313" key="3">
    <source>
        <dbReference type="Proteomes" id="UP000533639"/>
    </source>
</evidence>
<evidence type="ECO:0000256" key="1">
    <source>
        <dbReference type="SAM" id="Phobius"/>
    </source>
</evidence>
<feature type="transmembrane region" description="Helical" evidence="1">
    <location>
        <begin position="62"/>
        <end position="82"/>
    </location>
</feature>
<evidence type="ECO:0000313" key="2">
    <source>
        <dbReference type="EMBL" id="CAC9972517.1"/>
    </source>
</evidence>
<protein>
    <recommendedName>
        <fullName evidence="4">DUF4231 domain-containing protein</fullName>
    </recommendedName>
</protein>
<name>A0A9N8IYC8_9FLAO</name>
<dbReference type="AlphaFoldDB" id="A0A9N8IYC8"/>
<feature type="transmembrane region" description="Helical" evidence="1">
    <location>
        <begin position="36"/>
        <end position="56"/>
    </location>
</feature>
<organism evidence="2 3">
    <name type="scientific">Flavobacterium panici</name>
    <dbReference type="NCBI Taxonomy" id="2654843"/>
    <lineage>
        <taxon>Bacteria</taxon>
        <taxon>Pseudomonadati</taxon>
        <taxon>Bacteroidota</taxon>
        <taxon>Flavobacteriia</taxon>
        <taxon>Flavobacteriales</taxon>
        <taxon>Flavobacteriaceae</taxon>
        <taxon>Flavobacterium</taxon>
    </lineage>
</organism>
<comment type="caution">
    <text evidence="2">The sequence shown here is derived from an EMBL/GenBank/DDBJ whole genome shotgun (WGS) entry which is preliminary data.</text>
</comment>
<evidence type="ECO:0008006" key="4">
    <source>
        <dbReference type="Google" id="ProtNLM"/>
    </source>
</evidence>
<dbReference type="EMBL" id="CAIJDE010000017">
    <property type="protein sequence ID" value="CAC9972517.1"/>
    <property type="molecule type" value="Genomic_DNA"/>
</dbReference>
<dbReference type="Proteomes" id="UP000533639">
    <property type="component" value="Unassembled WGS sequence"/>
</dbReference>
<reference evidence="2 3" key="1">
    <citation type="submission" date="2020-06" db="EMBL/GenBank/DDBJ databases">
        <authorList>
            <person name="Criscuolo A."/>
        </authorList>
    </citation>
    <scope>NUCLEOTIDE SEQUENCE [LARGE SCALE GENOMIC DNA]</scope>
    <source>
        <strain evidence="2">PXU-55</strain>
    </source>
</reference>
<keyword evidence="1" id="KW-0812">Transmembrane</keyword>
<keyword evidence="1" id="KW-1133">Transmembrane helix</keyword>
<dbReference type="RefSeq" id="WP_180856108.1">
    <property type="nucleotide sequence ID" value="NZ_CAIJDE010000017.1"/>
</dbReference>
<proteinExistence type="predicted"/>
<sequence>MADDQNKFNELKEYLEKEIRQHQFASRTKNVLAQTLFFLAIITSGICLINVATNWFSKTELSAIAAIPGIILLITNTFKFEARSKWNKLKQRKMEGLYRKLIFENATVETISKEITDELEKLDETRIELVKPA</sequence>
<accession>A0A9N8IYC8</accession>
<keyword evidence="1" id="KW-0472">Membrane</keyword>